<gene>
    <name evidence="2" type="ORF">BT96DRAFT_758843</name>
</gene>
<reference evidence="2" key="1">
    <citation type="journal article" date="2019" name="Environ. Microbiol.">
        <title>Fungal ecological strategies reflected in gene transcription - a case study of two litter decomposers.</title>
        <authorList>
            <person name="Barbi F."/>
            <person name="Kohler A."/>
            <person name="Barry K."/>
            <person name="Baskaran P."/>
            <person name="Daum C."/>
            <person name="Fauchery L."/>
            <person name="Ihrmark K."/>
            <person name="Kuo A."/>
            <person name="LaButti K."/>
            <person name="Lipzen A."/>
            <person name="Morin E."/>
            <person name="Grigoriev I.V."/>
            <person name="Henrissat B."/>
            <person name="Lindahl B."/>
            <person name="Martin F."/>
        </authorList>
    </citation>
    <scope>NUCLEOTIDE SEQUENCE</scope>
    <source>
        <strain evidence="2">JB14</strain>
    </source>
</reference>
<proteinExistence type="predicted"/>
<keyword evidence="3" id="KW-1185">Reference proteome</keyword>
<evidence type="ECO:0000259" key="1">
    <source>
        <dbReference type="PROSITE" id="PS51186"/>
    </source>
</evidence>
<dbReference type="InterPro" id="IPR016181">
    <property type="entry name" value="Acyl_CoA_acyltransferase"/>
</dbReference>
<dbReference type="OrthoDB" id="630895at2759"/>
<protein>
    <recommendedName>
        <fullName evidence="1">N-acetyltransferase domain-containing protein</fullName>
    </recommendedName>
</protein>
<dbReference type="PROSITE" id="PS51186">
    <property type="entry name" value="GNAT"/>
    <property type="match status" value="1"/>
</dbReference>
<feature type="domain" description="N-acetyltransferase" evidence="1">
    <location>
        <begin position="1"/>
        <end position="100"/>
    </location>
</feature>
<dbReference type="AlphaFoldDB" id="A0A6A4H246"/>
<dbReference type="InterPro" id="IPR000182">
    <property type="entry name" value="GNAT_dom"/>
</dbReference>
<name>A0A6A4H246_9AGAR</name>
<feature type="non-terminal residue" evidence="2">
    <location>
        <position position="100"/>
    </location>
</feature>
<dbReference type="Pfam" id="PF00583">
    <property type="entry name" value="Acetyltransf_1"/>
    <property type="match status" value="1"/>
</dbReference>
<sequence>EFIGYTTWSMDSQKNRDARFGIALKAFKLPKFWRKGYAREALSFLVEYERYGFRLLAFHIVSLEVFGNNKDAVELYKKMRASGFVTEQRKAIWLDGKWLD</sequence>
<evidence type="ECO:0000313" key="2">
    <source>
        <dbReference type="EMBL" id="KAE9391738.1"/>
    </source>
</evidence>
<dbReference type="EMBL" id="ML769614">
    <property type="protein sequence ID" value="KAE9391738.1"/>
    <property type="molecule type" value="Genomic_DNA"/>
</dbReference>
<dbReference type="Proteomes" id="UP000799118">
    <property type="component" value="Unassembled WGS sequence"/>
</dbReference>
<accession>A0A6A4H246</accession>
<dbReference type="Gene3D" id="3.40.630.30">
    <property type="match status" value="1"/>
</dbReference>
<dbReference type="GO" id="GO:0016747">
    <property type="term" value="F:acyltransferase activity, transferring groups other than amino-acyl groups"/>
    <property type="evidence" value="ECO:0007669"/>
    <property type="project" value="InterPro"/>
</dbReference>
<organism evidence="2 3">
    <name type="scientific">Gymnopus androsaceus JB14</name>
    <dbReference type="NCBI Taxonomy" id="1447944"/>
    <lineage>
        <taxon>Eukaryota</taxon>
        <taxon>Fungi</taxon>
        <taxon>Dikarya</taxon>
        <taxon>Basidiomycota</taxon>
        <taxon>Agaricomycotina</taxon>
        <taxon>Agaricomycetes</taxon>
        <taxon>Agaricomycetidae</taxon>
        <taxon>Agaricales</taxon>
        <taxon>Marasmiineae</taxon>
        <taxon>Omphalotaceae</taxon>
        <taxon>Gymnopus</taxon>
    </lineage>
</organism>
<dbReference type="SUPFAM" id="SSF55729">
    <property type="entry name" value="Acyl-CoA N-acyltransferases (Nat)"/>
    <property type="match status" value="1"/>
</dbReference>
<evidence type="ECO:0000313" key="3">
    <source>
        <dbReference type="Proteomes" id="UP000799118"/>
    </source>
</evidence>
<feature type="non-terminal residue" evidence="2">
    <location>
        <position position="1"/>
    </location>
</feature>